<keyword evidence="2" id="KW-1185">Reference proteome</keyword>
<comment type="caution">
    <text evidence="1">The sequence shown here is derived from an EMBL/GenBank/DDBJ whole genome shotgun (WGS) entry which is preliminary data.</text>
</comment>
<organism evidence="1 2">
    <name type="scientific">Arenibacter antarcticus</name>
    <dbReference type="NCBI Taxonomy" id="2040469"/>
    <lineage>
        <taxon>Bacteria</taxon>
        <taxon>Pseudomonadati</taxon>
        <taxon>Bacteroidota</taxon>
        <taxon>Flavobacteriia</taxon>
        <taxon>Flavobacteriales</taxon>
        <taxon>Flavobacteriaceae</taxon>
        <taxon>Arenibacter</taxon>
    </lineage>
</organism>
<dbReference type="Proteomes" id="UP001597532">
    <property type="component" value="Unassembled WGS sequence"/>
</dbReference>
<gene>
    <name evidence="1" type="ORF">ACFS1K_08775</name>
</gene>
<evidence type="ECO:0000313" key="2">
    <source>
        <dbReference type="Proteomes" id="UP001597532"/>
    </source>
</evidence>
<accession>A0ABW5VDQ7</accession>
<protein>
    <submittedName>
        <fullName evidence="1">ClpXP adapter SpxH family protein</fullName>
    </submittedName>
</protein>
<reference evidence="2" key="1">
    <citation type="journal article" date="2019" name="Int. J. Syst. Evol. Microbiol.">
        <title>The Global Catalogue of Microorganisms (GCM) 10K type strain sequencing project: providing services to taxonomists for standard genome sequencing and annotation.</title>
        <authorList>
            <consortium name="The Broad Institute Genomics Platform"/>
            <consortium name="The Broad Institute Genome Sequencing Center for Infectious Disease"/>
            <person name="Wu L."/>
            <person name="Ma J."/>
        </authorList>
    </citation>
    <scope>NUCLEOTIDE SEQUENCE [LARGE SCALE GENOMIC DNA]</scope>
    <source>
        <strain evidence="2">KCTC 52924</strain>
    </source>
</reference>
<dbReference type="SUPFAM" id="SSF52833">
    <property type="entry name" value="Thioredoxin-like"/>
    <property type="match status" value="1"/>
</dbReference>
<dbReference type="InterPro" id="IPR036249">
    <property type="entry name" value="Thioredoxin-like_sf"/>
</dbReference>
<dbReference type="Gene3D" id="3.40.30.10">
    <property type="entry name" value="Glutaredoxin"/>
    <property type="match status" value="1"/>
</dbReference>
<dbReference type="RefSeq" id="WP_251807724.1">
    <property type="nucleotide sequence ID" value="NZ_CP166679.1"/>
</dbReference>
<dbReference type="PANTHER" id="PTHR13887">
    <property type="entry name" value="GLUTATHIONE S-TRANSFERASE KAPPA"/>
    <property type="match status" value="1"/>
</dbReference>
<dbReference type="Gene3D" id="1.10.472.60">
    <property type="entry name" value="putative protein disulfide isomerase domain"/>
    <property type="match status" value="1"/>
</dbReference>
<dbReference type="Pfam" id="PF13743">
    <property type="entry name" value="Thioredoxin_5"/>
    <property type="match status" value="1"/>
</dbReference>
<dbReference type="CDD" id="cd03025">
    <property type="entry name" value="DsbA_FrnE_like"/>
    <property type="match status" value="1"/>
</dbReference>
<dbReference type="PANTHER" id="PTHR13887:SF54">
    <property type="entry name" value="DSBA FAMILY PROTEIN"/>
    <property type="match status" value="1"/>
</dbReference>
<evidence type="ECO:0000313" key="1">
    <source>
        <dbReference type="EMBL" id="MFD2789853.1"/>
    </source>
</evidence>
<name>A0ABW5VDQ7_9FLAO</name>
<dbReference type="EMBL" id="JBHUOK010000029">
    <property type="protein sequence ID" value="MFD2789853.1"/>
    <property type="molecule type" value="Genomic_DNA"/>
</dbReference>
<sequence>MNNETSKNNPLLCDIETGMCETTDETSNTVTQSNEQSTKKSVKLIYYTDPICSSCWGIEPQLRKLKLEYGNAIEIEYRMGGLLPDWNYNSGGIGKPSDVASHWDEVSVHYDMPIDGDLWLEDPLDSSYPPSIAFKAAQMQDNEKALLFLREIKELVFLHKKNIAKWEHLEVAAKKVGLNTEKLKIDFDSSAKDLFEEDLKLGKELGVRGFPTIFFLDESGNKEIVYGTRPYAFYEMAILKLNPNITKSEYSKNWETLFSIYPTLTAKEFSELSGTPRNESEAQLNELVAKGNLEKHTTKNGSIWARKNTGR</sequence>
<proteinExistence type="predicted"/>